<organism evidence="1 2">
    <name type="scientific">Collybiopsis luxurians FD-317 M1</name>
    <dbReference type="NCBI Taxonomy" id="944289"/>
    <lineage>
        <taxon>Eukaryota</taxon>
        <taxon>Fungi</taxon>
        <taxon>Dikarya</taxon>
        <taxon>Basidiomycota</taxon>
        <taxon>Agaricomycotina</taxon>
        <taxon>Agaricomycetes</taxon>
        <taxon>Agaricomycetidae</taxon>
        <taxon>Agaricales</taxon>
        <taxon>Marasmiineae</taxon>
        <taxon>Omphalotaceae</taxon>
        <taxon>Collybiopsis</taxon>
        <taxon>Collybiopsis luxurians</taxon>
    </lineage>
</organism>
<gene>
    <name evidence="1" type="ORF">GYMLUDRAFT_688602</name>
</gene>
<accession>A0A0D0BU82</accession>
<dbReference type="Proteomes" id="UP000053593">
    <property type="component" value="Unassembled WGS sequence"/>
</dbReference>
<evidence type="ECO:0000313" key="1">
    <source>
        <dbReference type="EMBL" id="KIK58996.1"/>
    </source>
</evidence>
<reference evidence="1 2" key="1">
    <citation type="submission" date="2014-04" db="EMBL/GenBank/DDBJ databases">
        <title>Evolutionary Origins and Diversification of the Mycorrhizal Mutualists.</title>
        <authorList>
            <consortium name="DOE Joint Genome Institute"/>
            <consortium name="Mycorrhizal Genomics Consortium"/>
            <person name="Kohler A."/>
            <person name="Kuo A."/>
            <person name="Nagy L.G."/>
            <person name="Floudas D."/>
            <person name="Copeland A."/>
            <person name="Barry K.W."/>
            <person name="Cichocki N."/>
            <person name="Veneault-Fourrey C."/>
            <person name="LaButti K."/>
            <person name="Lindquist E.A."/>
            <person name="Lipzen A."/>
            <person name="Lundell T."/>
            <person name="Morin E."/>
            <person name="Murat C."/>
            <person name="Riley R."/>
            <person name="Ohm R."/>
            <person name="Sun H."/>
            <person name="Tunlid A."/>
            <person name="Henrissat B."/>
            <person name="Grigoriev I.V."/>
            <person name="Hibbett D.S."/>
            <person name="Martin F."/>
        </authorList>
    </citation>
    <scope>NUCLEOTIDE SEQUENCE [LARGE SCALE GENOMIC DNA]</scope>
    <source>
        <strain evidence="1 2">FD-317 M1</strain>
    </source>
</reference>
<proteinExistence type="predicted"/>
<evidence type="ECO:0000313" key="2">
    <source>
        <dbReference type="Proteomes" id="UP000053593"/>
    </source>
</evidence>
<sequence>MVWRWTQLDSKVERMVIPNKRDPFDPVLESGIRMDRLAQGIPLRIGVLLSSFLKQAPSDFLRSPSKGLVCHSSMFPRTQRAALTFLIHTFGCLTRYSSNSTSIGTTVKWTEFENEESRWSLTYKAE</sequence>
<dbReference type="AlphaFoldDB" id="A0A0D0BU82"/>
<keyword evidence="2" id="KW-1185">Reference proteome</keyword>
<protein>
    <submittedName>
        <fullName evidence="1">Uncharacterized protein</fullName>
    </submittedName>
</protein>
<dbReference type="EMBL" id="KN834782">
    <property type="protein sequence ID" value="KIK58996.1"/>
    <property type="molecule type" value="Genomic_DNA"/>
</dbReference>
<dbReference type="HOGENOM" id="CLU_1981824_0_0_1"/>
<name>A0A0D0BU82_9AGAR</name>